<gene>
    <name evidence="1" type="ORF">PSON_ATCC_30995.1.T5300001</name>
</gene>
<keyword evidence="2" id="KW-1185">Reference proteome</keyword>
<protein>
    <submittedName>
        <fullName evidence="1">Uncharacterized protein</fullName>
    </submittedName>
</protein>
<comment type="caution">
    <text evidence="1">The sequence shown here is derived from an EMBL/GenBank/DDBJ whole genome shotgun (WGS) entry which is preliminary data.</text>
</comment>
<evidence type="ECO:0000313" key="2">
    <source>
        <dbReference type="Proteomes" id="UP000692954"/>
    </source>
</evidence>
<dbReference type="AlphaFoldDB" id="A0A8S1RTS9"/>
<dbReference type="EMBL" id="CAJJDN010000530">
    <property type="protein sequence ID" value="CAD8131386.1"/>
    <property type="molecule type" value="Genomic_DNA"/>
</dbReference>
<sequence length="57" mass="6696">MVIIVGLALLSLFEIICLLYFRQSRQVQANPNYAIIYLQHKYVNVKAVNFLEFINYS</sequence>
<evidence type="ECO:0000313" key="1">
    <source>
        <dbReference type="EMBL" id="CAD8131386.1"/>
    </source>
</evidence>
<accession>A0A8S1RTS9</accession>
<name>A0A8S1RTS9_9CILI</name>
<reference evidence="1" key="1">
    <citation type="submission" date="2021-01" db="EMBL/GenBank/DDBJ databases">
        <authorList>
            <consortium name="Genoscope - CEA"/>
            <person name="William W."/>
        </authorList>
    </citation>
    <scope>NUCLEOTIDE SEQUENCE</scope>
</reference>
<organism evidence="1 2">
    <name type="scientific">Paramecium sonneborni</name>
    <dbReference type="NCBI Taxonomy" id="65129"/>
    <lineage>
        <taxon>Eukaryota</taxon>
        <taxon>Sar</taxon>
        <taxon>Alveolata</taxon>
        <taxon>Ciliophora</taxon>
        <taxon>Intramacronucleata</taxon>
        <taxon>Oligohymenophorea</taxon>
        <taxon>Peniculida</taxon>
        <taxon>Parameciidae</taxon>
        <taxon>Paramecium</taxon>
    </lineage>
</organism>
<proteinExistence type="predicted"/>
<dbReference type="Proteomes" id="UP000692954">
    <property type="component" value="Unassembled WGS sequence"/>
</dbReference>